<evidence type="ECO:0000256" key="4">
    <source>
        <dbReference type="ARBA" id="ARBA00022692"/>
    </source>
</evidence>
<keyword evidence="8" id="KW-0325">Glycoprotein</keyword>
<dbReference type="GO" id="GO:0015501">
    <property type="term" value="F:glutamate:sodium symporter activity"/>
    <property type="evidence" value="ECO:0007669"/>
    <property type="project" value="TreeGrafter"/>
</dbReference>
<reference evidence="14" key="1">
    <citation type="submission" date="2016-11" db="UniProtKB">
        <authorList>
            <consortium name="WormBaseParasite"/>
        </authorList>
    </citation>
    <scope>IDENTIFICATION</scope>
</reference>
<dbReference type="SMR" id="A0A1I7RHB0"/>
<keyword evidence="3 9" id="KW-0813">Transport</keyword>
<dbReference type="PROSITE" id="PS00714">
    <property type="entry name" value="NA_DICARBOXYL_SYMP_2"/>
    <property type="match status" value="1"/>
</dbReference>
<evidence type="ECO:0000313" key="11">
    <source>
        <dbReference type="EMBL" id="CAG9115884.1"/>
    </source>
</evidence>
<comment type="similarity">
    <text evidence="2 9">Belongs to the dicarboxylate/amino acid:cation symporter (DAACS) (TC 2.A.23) family.</text>
</comment>
<dbReference type="GO" id="GO:0005886">
    <property type="term" value="C:plasma membrane"/>
    <property type="evidence" value="ECO:0007669"/>
    <property type="project" value="TreeGrafter"/>
</dbReference>
<dbReference type="WBParaSite" id="BXY_0008700.1">
    <property type="protein sequence ID" value="BXY_0008700.1"/>
    <property type="gene ID" value="BXY_0008700"/>
</dbReference>
<feature type="transmembrane region" description="Helical" evidence="9">
    <location>
        <begin position="197"/>
        <end position="216"/>
    </location>
</feature>
<dbReference type="PRINTS" id="PR00173">
    <property type="entry name" value="EDTRNSPORT"/>
</dbReference>
<evidence type="ECO:0000313" key="13">
    <source>
        <dbReference type="Proteomes" id="UP000659654"/>
    </source>
</evidence>
<keyword evidence="6 9" id="KW-1133">Transmembrane helix</keyword>
<dbReference type="GO" id="GO:0005313">
    <property type="term" value="F:L-glutamate transmembrane transporter activity"/>
    <property type="evidence" value="ECO:0007669"/>
    <property type="project" value="TreeGrafter"/>
</dbReference>
<dbReference type="SUPFAM" id="SSF118215">
    <property type="entry name" value="Proton glutamate symport protein"/>
    <property type="match status" value="1"/>
</dbReference>
<comment type="subcellular location">
    <subcellularLocation>
        <location evidence="1 9">Membrane</location>
        <topology evidence="1 9">Multi-pass membrane protein</topology>
    </subcellularLocation>
</comment>
<evidence type="ECO:0000256" key="3">
    <source>
        <dbReference type="ARBA" id="ARBA00022448"/>
    </source>
</evidence>
<evidence type="ECO:0000256" key="1">
    <source>
        <dbReference type="ARBA" id="ARBA00004141"/>
    </source>
</evidence>
<dbReference type="InterPro" id="IPR018107">
    <property type="entry name" value="Na-dicarboxylate_symporter_CS"/>
</dbReference>
<gene>
    <name evidence="10" type="ORF">BXYJ_LOCUS9056</name>
</gene>
<name>A0A1I7RHB0_BURXY</name>
<feature type="transmembrane region" description="Helical" evidence="9">
    <location>
        <begin position="60"/>
        <end position="84"/>
    </location>
</feature>
<dbReference type="EMBL" id="CAJFDI010000004">
    <property type="protein sequence ID" value="CAD5226461.1"/>
    <property type="molecule type" value="Genomic_DNA"/>
</dbReference>
<dbReference type="GO" id="GO:0015175">
    <property type="term" value="F:neutral L-amino acid transmembrane transporter activity"/>
    <property type="evidence" value="ECO:0007669"/>
    <property type="project" value="TreeGrafter"/>
</dbReference>
<keyword evidence="5 9" id="KW-0769">Symport</keyword>
<evidence type="ECO:0000256" key="9">
    <source>
        <dbReference type="RuleBase" id="RU361216"/>
    </source>
</evidence>
<evidence type="ECO:0000256" key="2">
    <source>
        <dbReference type="ARBA" id="ARBA00006148"/>
    </source>
</evidence>
<dbReference type="Pfam" id="PF00375">
    <property type="entry name" value="SDF"/>
    <property type="match status" value="1"/>
</dbReference>
<dbReference type="Proteomes" id="UP000095284">
    <property type="component" value="Unplaced"/>
</dbReference>
<evidence type="ECO:0000313" key="10">
    <source>
        <dbReference type="EMBL" id="CAD5226461.1"/>
    </source>
</evidence>
<organism evidence="12 14">
    <name type="scientific">Bursaphelenchus xylophilus</name>
    <name type="common">Pinewood nematode worm</name>
    <name type="synonym">Aphelenchoides xylophilus</name>
    <dbReference type="NCBI Taxonomy" id="6326"/>
    <lineage>
        <taxon>Eukaryota</taxon>
        <taxon>Metazoa</taxon>
        <taxon>Ecdysozoa</taxon>
        <taxon>Nematoda</taxon>
        <taxon>Chromadorea</taxon>
        <taxon>Rhabditida</taxon>
        <taxon>Tylenchina</taxon>
        <taxon>Tylenchomorpha</taxon>
        <taxon>Aphelenchoidea</taxon>
        <taxon>Aphelenchoididae</taxon>
        <taxon>Bursaphelenchus</taxon>
    </lineage>
</organism>
<dbReference type="InterPro" id="IPR050746">
    <property type="entry name" value="DAACS"/>
</dbReference>
<dbReference type="eggNOG" id="KOG3787">
    <property type="taxonomic scope" value="Eukaryota"/>
</dbReference>
<dbReference type="OrthoDB" id="5877963at2759"/>
<dbReference type="Proteomes" id="UP000582659">
    <property type="component" value="Unassembled WGS sequence"/>
</dbReference>
<dbReference type="AlphaFoldDB" id="A0A1I7RHB0"/>
<proteinExistence type="inferred from homology"/>
<evidence type="ECO:0000256" key="6">
    <source>
        <dbReference type="ARBA" id="ARBA00022989"/>
    </source>
</evidence>
<keyword evidence="7 9" id="KW-0472">Membrane</keyword>
<feature type="transmembrane region" description="Helical" evidence="9">
    <location>
        <begin position="308"/>
        <end position="329"/>
    </location>
</feature>
<reference evidence="11" key="2">
    <citation type="submission" date="2020-08" db="EMBL/GenBank/DDBJ databases">
        <authorList>
            <person name="Kikuchi T."/>
        </authorList>
    </citation>
    <scope>NUCLEOTIDE SEQUENCE</scope>
    <source>
        <strain evidence="10">Ka4C1</strain>
    </source>
</reference>
<dbReference type="PANTHER" id="PTHR11958">
    <property type="entry name" value="SODIUM/DICARBOXYLATE SYMPORTER-RELATED"/>
    <property type="match status" value="1"/>
</dbReference>
<dbReference type="Gene3D" id="1.10.3860.10">
    <property type="entry name" value="Sodium:dicarboxylate symporter"/>
    <property type="match status" value="1"/>
</dbReference>
<dbReference type="PROSITE" id="PS00713">
    <property type="entry name" value="NA_DICARBOXYL_SYMP_1"/>
    <property type="match status" value="1"/>
</dbReference>
<accession>A0A1I7RHB0</accession>
<keyword evidence="13" id="KW-1185">Reference proteome</keyword>
<evidence type="ECO:0000313" key="12">
    <source>
        <dbReference type="Proteomes" id="UP000095284"/>
    </source>
</evidence>
<dbReference type="EMBL" id="CAJFCV020000004">
    <property type="protein sequence ID" value="CAG9115884.1"/>
    <property type="molecule type" value="Genomic_DNA"/>
</dbReference>
<feature type="transmembrane region" description="Helical" evidence="9">
    <location>
        <begin position="21"/>
        <end position="40"/>
    </location>
</feature>
<evidence type="ECO:0000313" key="14">
    <source>
        <dbReference type="WBParaSite" id="BXY_0008700.1"/>
    </source>
</evidence>
<sequence>MARIGIRRLKCGKCVGFCQKNLLLTLTINAVIIGLALGFLLRGLSPTEEAIQLINFPGEIFLQILKLMILPLIFSSLISALAQLDAKSAGQMGMMTVGYYLLTVVLSTITGIILVLAIHPGHPEANPGSNTYIASEHQAVSPLDTFLDVVRNMFPENVIQATFQRVQTSYYEQKPKTQRANITNAIIKKKIEYAEGMNILGIIMFCSGFGIIISQFGEKARIIIDFFIILEAVIMKLVDVFMWFAPLGIICLIAGNILELEDLSDTAQLLLMYVITVLGGLTIHTILTMPLLYFLLTRKNPLTVCNGMIQALVTAFGTASGGAALPVSMQCMEDNLKVDRRITRFVLPLGSTINMDGNALYEAVAVIFIAQLNGVELTIAEVITVSLISTIASLGLNSVPAGLVSILVILKTVDLPTKDVSLLITVDWLIDRVRTSINVLGDAFTASIVSHYLQKELDKADEFNEFHQQLTQEALLLKSAANSRKGSFSKFIETPMLSTRNSRRPSIDVMSWREQDLLNKLSSQVALPLVKHL</sequence>
<dbReference type="PANTHER" id="PTHR11958:SF99">
    <property type="entry name" value="SODIUM-DEPENDENT EXCITATORY AMINO ACID TRANSPORTER GLT-6-RELATED"/>
    <property type="match status" value="1"/>
</dbReference>
<dbReference type="InterPro" id="IPR036458">
    <property type="entry name" value="Na:dicarbo_symporter_sf"/>
</dbReference>
<feature type="transmembrane region" description="Helical" evidence="9">
    <location>
        <begin position="237"/>
        <end position="258"/>
    </location>
</feature>
<dbReference type="Proteomes" id="UP000659654">
    <property type="component" value="Unassembled WGS sequence"/>
</dbReference>
<evidence type="ECO:0000256" key="5">
    <source>
        <dbReference type="ARBA" id="ARBA00022847"/>
    </source>
</evidence>
<keyword evidence="4 9" id="KW-0812">Transmembrane</keyword>
<feature type="transmembrane region" description="Helical" evidence="9">
    <location>
        <begin position="270"/>
        <end position="296"/>
    </location>
</feature>
<evidence type="ECO:0000256" key="7">
    <source>
        <dbReference type="ARBA" id="ARBA00023136"/>
    </source>
</evidence>
<evidence type="ECO:0000256" key="8">
    <source>
        <dbReference type="ARBA" id="ARBA00023180"/>
    </source>
</evidence>
<protein>
    <recommendedName>
        <fullName evidence="9">Amino acid transporter</fullName>
    </recommendedName>
</protein>
<feature type="transmembrane region" description="Helical" evidence="9">
    <location>
        <begin position="96"/>
        <end position="118"/>
    </location>
</feature>
<dbReference type="InterPro" id="IPR001991">
    <property type="entry name" value="Na-dicarboxylate_symporter"/>
</dbReference>